<evidence type="ECO:0000259" key="1">
    <source>
        <dbReference type="Pfam" id="PF02627"/>
    </source>
</evidence>
<dbReference type="Gene3D" id="1.20.1290.10">
    <property type="entry name" value="AhpD-like"/>
    <property type="match status" value="1"/>
</dbReference>
<reference evidence="2 3" key="1">
    <citation type="submission" date="2021-11" db="EMBL/GenBank/DDBJ databases">
        <title>Genomic of Niabella pedocola.</title>
        <authorList>
            <person name="Wu T."/>
        </authorList>
    </citation>
    <scope>NUCLEOTIDE SEQUENCE [LARGE SCALE GENOMIC DNA]</scope>
    <source>
        <strain evidence="2 3">JCM 31011</strain>
    </source>
</reference>
<comment type="caution">
    <text evidence="2">The sequence shown here is derived from an EMBL/GenBank/DDBJ whole genome shotgun (WGS) entry which is preliminary data.</text>
</comment>
<dbReference type="Proteomes" id="UP001199816">
    <property type="component" value="Unassembled WGS sequence"/>
</dbReference>
<evidence type="ECO:0000313" key="3">
    <source>
        <dbReference type="Proteomes" id="UP001199816"/>
    </source>
</evidence>
<dbReference type="InterPro" id="IPR003779">
    <property type="entry name" value="CMD-like"/>
</dbReference>
<name>A0ABS8PPS5_9BACT</name>
<proteinExistence type="predicted"/>
<dbReference type="PANTHER" id="PTHR34846">
    <property type="entry name" value="4-CARBOXYMUCONOLACTONE DECARBOXYLASE FAMILY PROTEIN (AFU_ORTHOLOGUE AFUA_6G11590)"/>
    <property type="match status" value="1"/>
</dbReference>
<protein>
    <submittedName>
        <fullName evidence="2">Carboxymuconolactone decarboxylase family protein</fullName>
    </submittedName>
</protein>
<keyword evidence="3" id="KW-1185">Reference proteome</keyword>
<feature type="domain" description="Carboxymuconolactone decarboxylase-like" evidence="1">
    <location>
        <begin position="10"/>
        <end position="92"/>
    </location>
</feature>
<gene>
    <name evidence="2" type="ORF">LQ567_08330</name>
</gene>
<evidence type="ECO:0000313" key="2">
    <source>
        <dbReference type="EMBL" id="MCD2422764.1"/>
    </source>
</evidence>
<sequence>MRIDYAVTAPEGYKTLLAMYGYLKKTDLAPALLHLVYLRVSQINGCPYCVDLHWKDAIQAGEEPRKLNGVSNWKYMPFFSPLEKAALAYAEAITILPGLEVSDAVYNEARQHFQDKDLVDLGLAIAHMNMLNRVAITFHKVPEL</sequence>
<organism evidence="2 3">
    <name type="scientific">Niabella pedocola</name>
    <dbReference type="NCBI Taxonomy" id="1752077"/>
    <lineage>
        <taxon>Bacteria</taxon>
        <taxon>Pseudomonadati</taxon>
        <taxon>Bacteroidota</taxon>
        <taxon>Chitinophagia</taxon>
        <taxon>Chitinophagales</taxon>
        <taxon>Chitinophagaceae</taxon>
        <taxon>Niabella</taxon>
    </lineage>
</organism>
<dbReference type="InterPro" id="IPR004675">
    <property type="entry name" value="AhpD_core"/>
</dbReference>
<dbReference type="Pfam" id="PF02627">
    <property type="entry name" value="CMD"/>
    <property type="match status" value="1"/>
</dbReference>
<dbReference type="EMBL" id="JAJNEC010000005">
    <property type="protein sequence ID" value="MCD2422764.1"/>
    <property type="molecule type" value="Genomic_DNA"/>
</dbReference>
<dbReference type="SUPFAM" id="SSF69118">
    <property type="entry name" value="AhpD-like"/>
    <property type="match status" value="1"/>
</dbReference>
<accession>A0ABS8PPS5</accession>
<dbReference type="RefSeq" id="WP_231004041.1">
    <property type="nucleotide sequence ID" value="NZ_JAJNEC010000005.1"/>
</dbReference>
<dbReference type="NCBIfam" id="TIGR00778">
    <property type="entry name" value="ahpD_dom"/>
    <property type="match status" value="1"/>
</dbReference>
<dbReference type="PANTHER" id="PTHR34846:SF10">
    <property type="entry name" value="CYTOPLASMIC PROTEIN"/>
    <property type="match status" value="1"/>
</dbReference>
<dbReference type="InterPro" id="IPR029032">
    <property type="entry name" value="AhpD-like"/>
</dbReference>